<dbReference type="InterPro" id="IPR006119">
    <property type="entry name" value="Resolv_N"/>
</dbReference>
<dbReference type="SUPFAM" id="SSF53041">
    <property type="entry name" value="Resolvase-like"/>
    <property type="match status" value="1"/>
</dbReference>
<evidence type="ECO:0000313" key="2">
    <source>
        <dbReference type="EMBL" id="MFC3387197.1"/>
    </source>
</evidence>
<feature type="domain" description="Resolvase/invertase-type recombinase catalytic" evidence="1">
    <location>
        <begin position="1"/>
        <end position="132"/>
    </location>
</feature>
<evidence type="ECO:0000259" key="1">
    <source>
        <dbReference type="PROSITE" id="PS51736"/>
    </source>
</evidence>
<dbReference type="Proteomes" id="UP001595637">
    <property type="component" value="Unassembled WGS sequence"/>
</dbReference>
<dbReference type="SMART" id="SM00857">
    <property type="entry name" value="Resolvase"/>
    <property type="match status" value="1"/>
</dbReference>
<accession>A0ABV7N0V3</accession>
<dbReference type="RefSeq" id="WP_380650781.1">
    <property type="nucleotide sequence ID" value="NZ_JBHRVQ010000001.1"/>
</dbReference>
<dbReference type="Gene3D" id="1.10.10.60">
    <property type="entry name" value="Homeodomain-like"/>
    <property type="match status" value="1"/>
</dbReference>
<dbReference type="InterPro" id="IPR006120">
    <property type="entry name" value="Resolvase_HTH_dom"/>
</dbReference>
<reference evidence="3" key="1">
    <citation type="journal article" date="2019" name="Int. J. Syst. Evol. Microbiol.">
        <title>The Global Catalogue of Microorganisms (GCM) 10K type strain sequencing project: providing services to taxonomists for standard genome sequencing and annotation.</title>
        <authorList>
            <consortium name="The Broad Institute Genomics Platform"/>
            <consortium name="The Broad Institute Genome Sequencing Center for Infectious Disease"/>
            <person name="Wu L."/>
            <person name="Ma J."/>
        </authorList>
    </citation>
    <scope>NUCLEOTIDE SEQUENCE [LARGE SCALE GENOMIC DNA]</scope>
    <source>
        <strain evidence="3">CCM 7756</strain>
    </source>
</reference>
<evidence type="ECO:0000313" key="3">
    <source>
        <dbReference type="Proteomes" id="UP001595637"/>
    </source>
</evidence>
<sequence length="179" mass="20783">MKYGYVRPVELNDSIEQQKKILHTTVDYVYQEAHDKTKRREQLESLMSSIQSGDTLFVTDFFILADSTKQLVDLINEAINKGVVITILNKELVIDSENTFTFRHSLNLISEFQSDVVKFRTRLGMNEAATKGKQLGRPKRSDDNIKQAIKMYMSKEYTLDEIKQQTNISRATLYRHLDL</sequence>
<name>A0ABV7N0V3_9STAP</name>
<gene>
    <name evidence="2" type="ORF">ACFOEO_01060</name>
</gene>
<dbReference type="EMBL" id="JBHRVQ010000001">
    <property type="protein sequence ID" value="MFC3387197.1"/>
    <property type="molecule type" value="Genomic_DNA"/>
</dbReference>
<keyword evidence="3" id="KW-1185">Reference proteome</keyword>
<dbReference type="Pfam" id="PF02796">
    <property type="entry name" value="HTH_7"/>
    <property type="match status" value="1"/>
</dbReference>
<dbReference type="PROSITE" id="PS51736">
    <property type="entry name" value="RECOMBINASES_3"/>
    <property type="match status" value="1"/>
</dbReference>
<protein>
    <submittedName>
        <fullName evidence="2">Recombinase family protein</fullName>
    </submittedName>
</protein>
<organism evidence="2 3">
    <name type="scientific">Salinicoccus sesuvii</name>
    <dbReference type="NCBI Taxonomy" id="868281"/>
    <lineage>
        <taxon>Bacteria</taxon>
        <taxon>Bacillati</taxon>
        <taxon>Bacillota</taxon>
        <taxon>Bacilli</taxon>
        <taxon>Bacillales</taxon>
        <taxon>Staphylococcaceae</taxon>
        <taxon>Salinicoccus</taxon>
    </lineage>
</organism>
<dbReference type="Pfam" id="PF00239">
    <property type="entry name" value="Resolvase"/>
    <property type="match status" value="1"/>
</dbReference>
<comment type="caution">
    <text evidence="2">The sequence shown here is derived from an EMBL/GenBank/DDBJ whole genome shotgun (WGS) entry which is preliminary data.</text>
</comment>
<proteinExistence type="predicted"/>
<dbReference type="Gene3D" id="3.40.50.1390">
    <property type="entry name" value="Resolvase, N-terminal catalytic domain"/>
    <property type="match status" value="1"/>
</dbReference>
<dbReference type="InterPro" id="IPR036162">
    <property type="entry name" value="Resolvase-like_N_sf"/>
</dbReference>